<dbReference type="PANTHER" id="PTHR43008:SF7">
    <property type="entry name" value="SHORT CHAIN DEHYDROGENASE_REDUCTASE (AFU_ORTHOLOGUE AFUA_2G00830)"/>
    <property type="match status" value="1"/>
</dbReference>
<dbReference type="Pfam" id="PF00106">
    <property type="entry name" value="adh_short"/>
    <property type="match status" value="1"/>
</dbReference>
<evidence type="ECO:0000256" key="1">
    <source>
        <dbReference type="ARBA" id="ARBA00006484"/>
    </source>
</evidence>
<dbReference type="InterPro" id="IPR036291">
    <property type="entry name" value="NAD(P)-bd_dom_sf"/>
</dbReference>
<organism evidence="6 7">
    <name type="scientific">Roridomyces roridus</name>
    <dbReference type="NCBI Taxonomy" id="1738132"/>
    <lineage>
        <taxon>Eukaryota</taxon>
        <taxon>Fungi</taxon>
        <taxon>Dikarya</taxon>
        <taxon>Basidiomycota</taxon>
        <taxon>Agaricomycotina</taxon>
        <taxon>Agaricomycetes</taxon>
        <taxon>Agaricomycetidae</taxon>
        <taxon>Agaricales</taxon>
        <taxon>Marasmiineae</taxon>
        <taxon>Mycenaceae</taxon>
        <taxon>Roridomyces</taxon>
    </lineage>
</organism>
<evidence type="ECO:0000256" key="3">
    <source>
        <dbReference type="ARBA" id="ARBA00023002"/>
    </source>
</evidence>
<dbReference type="CDD" id="cd05233">
    <property type="entry name" value="SDR_c"/>
    <property type="match status" value="1"/>
</dbReference>
<feature type="region of interest" description="Disordered" evidence="5">
    <location>
        <begin position="1"/>
        <end position="28"/>
    </location>
</feature>
<proteinExistence type="inferred from homology"/>
<gene>
    <name evidence="6" type="ORF">FB45DRAFT_898087</name>
</gene>
<dbReference type="Gene3D" id="3.40.50.720">
    <property type="entry name" value="NAD(P)-binding Rossmann-like Domain"/>
    <property type="match status" value="1"/>
</dbReference>
<keyword evidence="2" id="KW-0521">NADP</keyword>
<evidence type="ECO:0000313" key="6">
    <source>
        <dbReference type="EMBL" id="KAJ7644506.1"/>
    </source>
</evidence>
<feature type="compositionally biased region" description="Low complexity" evidence="5">
    <location>
        <begin position="261"/>
        <end position="271"/>
    </location>
</feature>
<feature type="region of interest" description="Disordered" evidence="5">
    <location>
        <begin position="233"/>
        <end position="271"/>
    </location>
</feature>
<evidence type="ECO:0008006" key="8">
    <source>
        <dbReference type="Google" id="ProtNLM"/>
    </source>
</evidence>
<dbReference type="EMBL" id="JARKIF010000003">
    <property type="protein sequence ID" value="KAJ7644506.1"/>
    <property type="molecule type" value="Genomic_DNA"/>
</dbReference>
<protein>
    <recommendedName>
        <fullName evidence="8">NAD(P)-binding protein</fullName>
    </recommendedName>
</protein>
<comment type="caution">
    <text evidence="6">The sequence shown here is derived from an EMBL/GenBank/DDBJ whole genome shotgun (WGS) entry which is preliminary data.</text>
</comment>
<name>A0AAD7FYC8_9AGAR</name>
<dbReference type="PRINTS" id="PR00080">
    <property type="entry name" value="SDRFAMILY"/>
</dbReference>
<dbReference type="PANTHER" id="PTHR43008">
    <property type="entry name" value="BENZIL REDUCTASE"/>
    <property type="match status" value="1"/>
</dbReference>
<dbReference type="InterPro" id="IPR020904">
    <property type="entry name" value="Sc_DH/Rdtase_CS"/>
</dbReference>
<keyword evidence="7" id="KW-1185">Reference proteome</keyword>
<evidence type="ECO:0000256" key="2">
    <source>
        <dbReference type="ARBA" id="ARBA00022857"/>
    </source>
</evidence>
<dbReference type="GO" id="GO:0050664">
    <property type="term" value="F:oxidoreductase activity, acting on NAD(P)H, oxygen as acceptor"/>
    <property type="evidence" value="ECO:0007669"/>
    <property type="project" value="TreeGrafter"/>
</dbReference>
<evidence type="ECO:0000313" key="7">
    <source>
        <dbReference type="Proteomes" id="UP001221142"/>
    </source>
</evidence>
<dbReference type="SUPFAM" id="SSF51735">
    <property type="entry name" value="NAD(P)-binding Rossmann-fold domains"/>
    <property type="match status" value="1"/>
</dbReference>
<dbReference type="GO" id="GO:0016616">
    <property type="term" value="F:oxidoreductase activity, acting on the CH-OH group of donors, NAD or NADP as acceptor"/>
    <property type="evidence" value="ECO:0007669"/>
    <property type="project" value="UniProtKB-ARBA"/>
</dbReference>
<dbReference type="PRINTS" id="PR00081">
    <property type="entry name" value="GDHRDH"/>
</dbReference>
<dbReference type="AlphaFoldDB" id="A0AAD7FYC8"/>
<evidence type="ECO:0000256" key="4">
    <source>
        <dbReference type="RuleBase" id="RU000363"/>
    </source>
</evidence>
<keyword evidence="3" id="KW-0560">Oxidoreductase</keyword>
<dbReference type="InterPro" id="IPR002347">
    <property type="entry name" value="SDR_fam"/>
</dbReference>
<dbReference type="Proteomes" id="UP001221142">
    <property type="component" value="Unassembled WGS sequence"/>
</dbReference>
<reference evidence="6" key="1">
    <citation type="submission" date="2023-03" db="EMBL/GenBank/DDBJ databases">
        <title>Massive genome expansion in bonnet fungi (Mycena s.s.) driven by repeated elements and novel gene families across ecological guilds.</title>
        <authorList>
            <consortium name="Lawrence Berkeley National Laboratory"/>
            <person name="Harder C.B."/>
            <person name="Miyauchi S."/>
            <person name="Viragh M."/>
            <person name="Kuo A."/>
            <person name="Thoen E."/>
            <person name="Andreopoulos B."/>
            <person name="Lu D."/>
            <person name="Skrede I."/>
            <person name="Drula E."/>
            <person name="Henrissat B."/>
            <person name="Morin E."/>
            <person name="Kohler A."/>
            <person name="Barry K."/>
            <person name="LaButti K."/>
            <person name="Morin E."/>
            <person name="Salamov A."/>
            <person name="Lipzen A."/>
            <person name="Mereny Z."/>
            <person name="Hegedus B."/>
            <person name="Baldrian P."/>
            <person name="Stursova M."/>
            <person name="Weitz H."/>
            <person name="Taylor A."/>
            <person name="Grigoriev I.V."/>
            <person name="Nagy L.G."/>
            <person name="Martin F."/>
            <person name="Kauserud H."/>
        </authorList>
    </citation>
    <scope>NUCLEOTIDE SEQUENCE</scope>
    <source>
        <strain evidence="6">9284</strain>
    </source>
</reference>
<sequence>MPNPRGPSPARAALSGTASFSPAPSIHANDETHPILHAGRVAVVTGAAAGIGAAAARAFAELGMKVALADVPAREPQLAALGKELEGIAGEGNILVVPTDVTDLKQVQSFRDKVYETWHEVGVLLNNAGIGSFDARRGTSWENLDAWHGILNVNLFGVINVQQTFVPSMLHQENPAMVINTGSKQGITNPPGHAAYNASKAAVKSLTESLAHELRTNHPSVTAHLFVPGWTHTGIGGAKPGQEKPAGAWTSEETVRPSLPPSFHHPSLPLT</sequence>
<dbReference type="PROSITE" id="PS00061">
    <property type="entry name" value="ADH_SHORT"/>
    <property type="match status" value="1"/>
</dbReference>
<comment type="similarity">
    <text evidence="1 4">Belongs to the short-chain dehydrogenases/reductases (SDR) family.</text>
</comment>
<accession>A0AAD7FYC8</accession>
<evidence type="ECO:0000256" key="5">
    <source>
        <dbReference type="SAM" id="MobiDB-lite"/>
    </source>
</evidence>